<sequence>MNDYFIGIGVSKSIIDSHDKNDELSIYFSFFEDSEIMVSWKSRFIVIG</sequence>
<reference evidence="1 2" key="1">
    <citation type="submission" date="2022-12" db="EMBL/GenBank/DDBJ databases">
        <title>Metagenome assembled genome from gulf of manar.</title>
        <authorList>
            <person name="Kohli P."/>
            <person name="Pk S."/>
            <person name="Venkata Ramana C."/>
            <person name="Sasikala C."/>
        </authorList>
    </citation>
    <scope>NUCLEOTIDE SEQUENCE [LARGE SCALE GENOMIC DNA]</scope>
    <source>
        <strain evidence="1">JB008</strain>
    </source>
</reference>
<proteinExistence type="predicted"/>
<accession>A0AAJ1MJG1</accession>
<comment type="caution">
    <text evidence="1">The sequence shown here is derived from an EMBL/GenBank/DDBJ whole genome shotgun (WGS) entry which is preliminary data.</text>
</comment>
<gene>
    <name evidence="1" type="ORF">PQJ61_11630</name>
</gene>
<evidence type="ECO:0000313" key="1">
    <source>
        <dbReference type="EMBL" id="MDC7227403.1"/>
    </source>
</evidence>
<dbReference type="Proteomes" id="UP001221217">
    <property type="component" value="Unassembled WGS sequence"/>
</dbReference>
<dbReference type="EMBL" id="JAQQAL010000024">
    <property type="protein sequence ID" value="MDC7227403.1"/>
    <property type="molecule type" value="Genomic_DNA"/>
</dbReference>
<evidence type="ECO:0000313" key="2">
    <source>
        <dbReference type="Proteomes" id="UP001221217"/>
    </source>
</evidence>
<organism evidence="1 2">
    <name type="scientific">Candidatus Thalassospirochaeta sargassi</name>
    <dbReference type="NCBI Taxonomy" id="3119039"/>
    <lineage>
        <taxon>Bacteria</taxon>
        <taxon>Pseudomonadati</taxon>
        <taxon>Spirochaetota</taxon>
        <taxon>Spirochaetia</taxon>
        <taxon>Spirochaetales</taxon>
        <taxon>Spirochaetaceae</taxon>
        <taxon>Candidatus Thalassospirochaeta</taxon>
    </lineage>
</organism>
<dbReference type="AlphaFoldDB" id="A0AAJ1MJG1"/>
<name>A0AAJ1MJG1_9SPIO</name>
<protein>
    <submittedName>
        <fullName evidence="1">Uncharacterized protein</fullName>
    </submittedName>
</protein>